<comment type="caution">
    <text evidence="1">The sequence shown here is derived from an EMBL/GenBank/DDBJ whole genome shotgun (WGS) entry which is preliminary data.</text>
</comment>
<proteinExistence type="predicted"/>
<accession>A0ACB9S9P2</accession>
<name>A0ACB9S9P2_9MYRT</name>
<dbReference type="Proteomes" id="UP001057402">
    <property type="component" value="Chromosome 1"/>
</dbReference>
<sequence length="315" mass="35386">MEFFLKAKTVRLLSKHDKYLLADDDEETVCQDRNGFVKQARWTVEFVQGGAEVIRLKSCYGKYLTASNLPFMMGMTGMKVLQTMPHRLDSSVQWEPMRDGSHVRLRTRYGHYLRANGGVPPWRNSITHDIPRRSSSREWILWAIDICDFQYAVDPNVSEQALPPRQLIVKGPPVIAPPSVPGPVLPAPEPDSPTSDVSPDSPGTPKLESDSFCSPPVKLEGRTIYYKVADEDGHFNESEEGMSFLFKGSQLEELVERLEDETGLEDLVVCSHWKGKLYPLRLQLPPNNAAMHIIVLPSSSEAVKDLEVPLSPSRS</sequence>
<dbReference type="EMBL" id="CM042880">
    <property type="protein sequence ID" value="KAI4387774.1"/>
    <property type="molecule type" value="Genomic_DNA"/>
</dbReference>
<gene>
    <name evidence="1" type="ORF">MLD38_000177</name>
</gene>
<evidence type="ECO:0000313" key="2">
    <source>
        <dbReference type="Proteomes" id="UP001057402"/>
    </source>
</evidence>
<evidence type="ECO:0000313" key="1">
    <source>
        <dbReference type="EMBL" id="KAI4387774.1"/>
    </source>
</evidence>
<reference evidence="2" key="1">
    <citation type="journal article" date="2023" name="Front. Plant Sci.">
        <title>Chromosomal-level genome assembly of Melastoma candidum provides insights into trichome evolution.</title>
        <authorList>
            <person name="Zhong Y."/>
            <person name="Wu W."/>
            <person name="Sun C."/>
            <person name="Zou P."/>
            <person name="Liu Y."/>
            <person name="Dai S."/>
            <person name="Zhou R."/>
        </authorList>
    </citation>
    <scope>NUCLEOTIDE SEQUENCE [LARGE SCALE GENOMIC DNA]</scope>
</reference>
<protein>
    <submittedName>
        <fullName evidence="1">Uncharacterized protein</fullName>
    </submittedName>
</protein>
<keyword evidence="2" id="KW-1185">Reference proteome</keyword>
<organism evidence="1 2">
    <name type="scientific">Melastoma candidum</name>
    <dbReference type="NCBI Taxonomy" id="119954"/>
    <lineage>
        <taxon>Eukaryota</taxon>
        <taxon>Viridiplantae</taxon>
        <taxon>Streptophyta</taxon>
        <taxon>Embryophyta</taxon>
        <taxon>Tracheophyta</taxon>
        <taxon>Spermatophyta</taxon>
        <taxon>Magnoliopsida</taxon>
        <taxon>eudicotyledons</taxon>
        <taxon>Gunneridae</taxon>
        <taxon>Pentapetalae</taxon>
        <taxon>rosids</taxon>
        <taxon>malvids</taxon>
        <taxon>Myrtales</taxon>
        <taxon>Melastomataceae</taxon>
        <taxon>Melastomatoideae</taxon>
        <taxon>Melastomateae</taxon>
        <taxon>Melastoma</taxon>
    </lineage>
</organism>